<dbReference type="Pfam" id="PF04909">
    <property type="entry name" value="Amidohydro_2"/>
    <property type="match status" value="1"/>
</dbReference>
<name>A0A8E2JCZ2_9PEZI</name>
<dbReference type="Gene3D" id="3.20.20.140">
    <property type="entry name" value="Metal-dependent hydrolases"/>
    <property type="match status" value="1"/>
</dbReference>
<dbReference type="GO" id="GO:0016831">
    <property type="term" value="F:carboxy-lyase activity"/>
    <property type="evidence" value="ECO:0007669"/>
    <property type="project" value="UniProtKB-KW"/>
</dbReference>
<evidence type="ECO:0000313" key="6">
    <source>
        <dbReference type="Proteomes" id="UP000250266"/>
    </source>
</evidence>
<keyword evidence="6" id="KW-1185">Reference proteome</keyword>
<gene>
    <name evidence="5" type="ORF">K432DRAFT_436171</name>
</gene>
<dbReference type="PANTHER" id="PTHR21240">
    <property type="entry name" value="2-AMINO-3-CARBOXYLMUCONATE-6-SEMIALDEHYDE DECARBOXYLASE"/>
    <property type="match status" value="1"/>
</dbReference>
<evidence type="ECO:0000259" key="4">
    <source>
        <dbReference type="Pfam" id="PF04909"/>
    </source>
</evidence>
<organism evidence="5 6">
    <name type="scientific">Lepidopterella palustris CBS 459.81</name>
    <dbReference type="NCBI Taxonomy" id="1314670"/>
    <lineage>
        <taxon>Eukaryota</taxon>
        <taxon>Fungi</taxon>
        <taxon>Dikarya</taxon>
        <taxon>Ascomycota</taxon>
        <taxon>Pezizomycotina</taxon>
        <taxon>Dothideomycetes</taxon>
        <taxon>Pleosporomycetidae</taxon>
        <taxon>Mytilinidiales</taxon>
        <taxon>Argynnaceae</taxon>
        <taxon>Lepidopterella</taxon>
    </lineage>
</organism>
<evidence type="ECO:0000256" key="2">
    <source>
        <dbReference type="ARBA" id="ARBA00023239"/>
    </source>
</evidence>
<keyword evidence="2 3" id="KW-0456">Lyase</keyword>
<evidence type="ECO:0000256" key="3">
    <source>
        <dbReference type="RuleBase" id="RU366045"/>
    </source>
</evidence>
<dbReference type="OrthoDB" id="432010at2759"/>
<dbReference type="AlphaFoldDB" id="A0A8E2JCZ2"/>
<dbReference type="GO" id="GO:0005829">
    <property type="term" value="C:cytosol"/>
    <property type="evidence" value="ECO:0007669"/>
    <property type="project" value="TreeGrafter"/>
</dbReference>
<dbReference type="GO" id="GO:0019748">
    <property type="term" value="P:secondary metabolic process"/>
    <property type="evidence" value="ECO:0007669"/>
    <property type="project" value="TreeGrafter"/>
</dbReference>
<dbReference type="GO" id="GO:0016787">
    <property type="term" value="F:hydrolase activity"/>
    <property type="evidence" value="ECO:0007669"/>
    <property type="project" value="UniProtKB-KW"/>
</dbReference>
<dbReference type="InterPro" id="IPR032466">
    <property type="entry name" value="Metal_Hydrolase"/>
</dbReference>
<dbReference type="InterPro" id="IPR032465">
    <property type="entry name" value="ACMSD"/>
</dbReference>
<feature type="domain" description="Amidohydrolase-related" evidence="4">
    <location>
        <begin position="40"/>
        <end position="328"/>
    </location>
</feature>
<reference evidence="5 6" key="1">
    <citation type="journal article" date="2016" name="Nat. Commun.">
        <title>Ectomycorrhizal ecology is imprinted in the genome of the dominant symbiotic fungus Cenococcum geophilum.</title>
        <authorList>
            <consortium name="DOE Joint Genome Institute"/>
            <person name="Peter M."/>
            <person name="Kohler A."/>
            <person name="Ohm R.A."/>
            <person name="Kuo A."/>
            <person name="Krutzmann J."/>
            <person name="Morin E."/>
            <person name="Arend M."/>
            <person name="Barry K.W."/>
            <person name="Binder M."/>
            <person name="Choi C."/>
            <person name="Clum A."/>
            <person name="Copeland A."/>
            <person name="Grisel N."/>
            <person name="Haridas S."/>
            <person name="Kipfer T."/>
            <person name="LaButti K."/>
            <person name="Lindquist E."/>
            <person name="Lipzen A."/>
            <person name="Maire R."/>
            <person name="Meier B."/>
            <person name="Mihaltcheva S."/>
            <person name="Molinier V."/>
            <person name="Murat C."/>
            <person name="Poggeler S."/>
            <person name="Quandt C.A."/>
            <person name="Sperisen C."/>
            <person name="Tritt A."/>
            <person name="Tisserant E."/>
            <person name="Crous P.W."/>
            <person name="Henrissat B."/>
            <person name="Nehls U."/>
            <person name="Egli S."/>
            <person name="Spatafora J.W."/>
            <person name="Grigoriev I.V."/>
            <person name="Martin F.M."/>
        </authorList>
    </citation>
    <scope>NUCLEOTIDE SEQUENCE [LARGE SCALE GENOMIC DNA]</scope>
    <source>
        <strain evidence="5 6">CBS 459.81</strain>
    </source>
</reference>
<keyword evidence="5" id="KW-0378">Hydrolase</keyword>
<sequence length="331" mass="37507">MVRKIALEEAFTLPSLTWRSASFVPSYRVDELNRQLLDIHSERLAQMNEHGIDFMVLSLTSPGPQDESDPIKAAALARESNDYLAAEVAKNPKRFGAFASLSMHEPVQAAEEARRAVRKLGCCGVIVNDFQSTNEGGVGEGALFYDQPEWDVFWKEMEELDVPLYIHPRLTTPKVSELFLKGREWLQASAYMFSFGVSLHVLGIYCNGVFDRFPKLQVIIGHMGEHLPFQLWRIDARLQYVQKGKGLPAKKTLREAFKTNLRITTSGHFGTPALKYAIEELGIDRVMFSIDYPYDKISHACTWFDGITELTEEQKEQVGFLNAKEALKLDI</sequence>
<dbReference type="PANTHER" id="PTHR21240:SF31">
    <property type="entry name" value="AMIDOHYDROLASE FAMILY PROTEIN (AFU_ORTHOLOGUE AFUA_7G05840)"/>
    <property type="match status" value="1"/>
</dbReference>
<protein>
    <submittedName>
        <fullName evidence="5">Amidohydrolase 2</fullName>
    </submittedName>
</protein>
<dbReference type="InterPro" id="IPR006680">
    <property type="entry name" value="Amidohydro-rel"/>
</dbReference>
<dbReference type="EMBL" id="KV745084">
    <property type="protein sequence ID" value="OCK78050.1"/>
    <property type="molecule type" value="Genomic_DNA"/>
</dbReference>
<evidence type="ECO:0000256" key="1">
    <source>
        <dbReference type="ARBA" id="ARBA00022793"/>
    </source>
</evidence>
<evidence type="ECO:0000313" key="5">
    <source>
        <dbReference type="EMBL" id="OCK78050.1"/>
    </source>
</evidence>
<comment type="similarity">
    <text evidence="3">Belongs to the metallo-dependent hydrolases superfamily.</text>
</comment>
<keyword evidence="1 3" id="KW-0210">Decarboxylase</keyword>
<dbReference type="SUPFAM" id="SSF51556">
    <property type="entry name" value="Metallo-dependent hydrolases"/>
    <property type="match status" value="1"/>
</dbReference>
<dbReference type="Proteomes" id="UP000250266">
    <property type="component" value="Unassembled WGS sequence"/>
</dbReference>
<accession>A0A8E2JCZ2</accession>
<proteinExistence type="inferred from homology"/>